<dbReference type="EMBL" id="JACJQU010000008">
    <property type="protein sequence ID" value="MBD2294789.1"/>
    <property type="molecule type" value="Genomic_DNA"/>
</dbReference>
<organism evidence="1 2">
    <name type="scientific">Anabaena sphaerica FACHB-251</name>
    <dbReference type="NCBI Taxonomy" id="2692883"/>
    <lineage>
        <taxon>Bacteria</taxon>
        <taxon>Bacillati</taxon>
        <taxon>Cyanobacteriota</taxon>
        <taxon>Cyanophyceae</taxon>
        <taxon>Nostocales</taxon>
        <taxon>Nostocaceae</taxon>
        <taxon>Anabaena</taxon>
    </lineage>
</organism>
<dbReference type="RefSeq" id="WP_190561540.1">
    <property type="nucleotide sequence ID" value="NZ_JACJQU010000008.1"/>
</dbReference>
<dbReference type="AlphaFoldDB" id="A0A926WHR8"/>
<gene>
    <name evidence="1" type="ORF">H6G06_15180</name>
</gene>
<reference evidence="2" key="1">
    <citation type="journal article" date="2020" name="ISME J.">
        <title>Comparative genomics reveals insights into cyanobacterial evolution and habitat adaptation.</title>
        <authorList>
            <person name="Chen M.Y."/>
            <person name="Teng W.K."/>
            <person name="Zhao L."/>
            <person name="Hu C.X."/>
            <person name="Zhou Y.K."/>
            <person name="Han B.P."/>
            <person name="Song L.R."/>
            <person name="Shu W.S."/>
        </authorList>
    </citation>
    <scope>NUCLEOTIDE SEQUENCE [LARGE SCALE GENOMIC DNA]</scope>
    <source>
        <strain evidence="2">FACHB-251</strain>
    </source>
</reference>
<evidence type="ECO:0000313" key="1">
    <source>
        <dbReference type="EMBL" id="MBD2294789.1"/>
    </source>
</evidence>
<comment type="caution">
    <text evidence="1">The sequence shown here is derived from an EMBL/GenBank/DDBJ whole genome shotgun (WGS) entry which is preliminary data.</text>
</comment>
<evidence type="ECO:0008006" key="3">
    <source>
        <dbReference type="Google" id="ProtNLM"/>
    </source>
</evidence>
<name>A0A926WHR8_9NOST</name>
<proteinExistence type="predicted"/>
<accession>A0A926WHR8</accession>
<keyword evidence="2" id="KW-1185">Reference proteome</keyword>
<sequence length="82" mass="9477">MTIKEQLIHEIEQAPENIVSQLLDFLHLLQFQPQLSSSITETDESLLNCIDGFMVIKAQGSLPDIDWVYFVREERINDITSQ</sequence>
<dbReference type="Proteomes" id="UP000662185">
    <property type="component" value="Unassembled WGS sequence"/>
</dbReference>
<evidence type="ECO:0000313" key="2">
    <source>
        <dbReference type="Proteomes" id="UP000662185"/>
    </source>
</evidence>
<protein>
    <recommendedName>
        <fullName evidence="3">DUF2281 domain-containing protein</fullName>
    </recommendedName>
</protein>